<comment type="similarity">
    <text evidence="1 10">Belongs to the folylpolyglutamate synthase family.</text>
</comment>
<evidence type="ECO:0000313" key="13">
    <source>
        <dbReference type="EMBL" id="WAM34816.1"/>
    </source>
</evidence>
<organism evidence="13 14">
    <name type="scientific">Caldicellulosiruptor morganii</name>
    <dbReference type="NCBI Taxonomy" id="1387555"/>
    <lineage>
        <taxon>Bacteria</taxon>
        <taxon>Bacillati</taxon>
        <taxon>Bacillota</taxon>
        <taxon>Bacillota incertae sedis</taxon>
        <taxon>Caldicellulosiruptorales</taxon>
        <taxon>Caldicellulosiruptoraceae</taxon>
        <taxon>Caldicellulosiruptor</taxon>
    </lineage>
</organism>
<dbReference type="Gene3D" id="3.40.1190.10">
    <property type="entry name" value="Mur-like, catalytic domain"/>
    <property type="match status" value="1"/>
</dbReference>
<sequence>MSMTYEQALEYIHGSYKFGVKLGLENIKKLLEIMGNPQKDLKVIHVAGTNGKGSTCAFVNQVLVEAGYKVGLYTSPYLEIFNERIKINNNPISNDELAIITEFVRDKVELMIAQGFNHPTEFEIVTAIAFEYFKRMNVDFVVLEVGLGGRFDATNVVENPELCIITSIGYDHMDILGQTIEQIAYEKAGIIKEGATVILAVQRYKEAVDVISRVCKEKGANLVEMSSEYKIINNSLDGIVFDCITPKSIYKNLEIKLLGTHQVENALNCIYAFEYLREKYNIDTSSLVNGLLKAKWNGRFEVISKDPLVILDGAHNVDGMKVLIDNCRWYLKDKKIIAIVGILKDKEYQEMLTLIKEIASEVIFTVVPYQKRAFSTAEAKDVAVSYQLEFIKDFREAINMGLKRAEENSVILICGSLYLVGPARTYLKSIF</sequence>
<dbReference type="SUPFAM" id="SSF53623">
    <property type="entry name" value="MurD-like peptide ligases, catalytic domain"/>
    <property type="match status" value="1"/>
</dbReference>
<evidence type="ECO:0000256" key="5">
    <source>
        <dbReference type="ARBA" id="ARBA00022741"/>
    </source>
</evidence>
<dbReference type="InterPro" id="IPR013221">
    <property type="entry name" value="Mur_ligase_cen"/>
</dbReference>
<reference evidence="13" key="1">
    <citation type="submission" date="2022-12" db="EMBL/GenBank/DDBJ databases">
        <authorList>
            <person name="Bing R.G."/>
            <person name="Willard D.J."/>
            <person name="Manesh M.J.H."/>
            <person name="Laemthong T."/>
            <person name="Crosby J.R."/>
            <person name="Kelly R.M."/>
        </authorList>
    </citation>
    <scope>NUCLEOTIDE SEQUENCE</scope>
    <source>
        <strain evidence="13">DSM 8990</strain>
    </source>
</reference>
<keyword evidence="5 10" id="KW-0547">Nucleotide-binding</keyword>
<evidence type="ECO:0000256" key="3">
    <source>
        <dbReference type="ARBA" id="ARBA00022598"/>
    </source>
</evidence>
<proteinExistence type="inferred from homology"/>
<dbReference type="PROSITE" id="PS01012">
    <property type="entry name" value="FOLYLPOLYGLU_SYNT_2"/>
    <property type="match status" value="1"/>
</dbReference>
<dbReference type="EC" id="6.3.2.17" evidence="2"/>
<dbReference type="InterPro" id="IPR004101">
    <property type="entry name" value="Mur_ligase_C"/>
</dbReference>
<protein>
    <recommendedName>
        <fullName evidence="2">tetrahydrofolate synthase</fullName>
        <ecNumber evidence="2">6.3.2.17</ecNumber>
    </recommendedName>
    <alternativeName>
        <fullName evidence="8">Tetrahydrofolylpolyglutamate synthase</fullName>
    </alternativeName>
</protein>
<dbReference type="Pfam" id="PF02875">
    <property type="entry name" value="Mur_ligase_C"/>
    <property type="match status" value="1"/>
</dbReference>
<evidence type="ECO:0000256" key="9">
    <source>
        <dbReference type="ARBA" id="ARBA00047493"/>
    </source>
</evidence>
<gene>
    <name evidence="13" type="ORF">OTK00_001069</name>
</gene>
<dbReference type="InterPro" id="IPR001645">
    <property type="entry name" value="Folylpolyglutamate_synth"/>
</dbReference>
<dbReference type="Proteomes" id="UP001164909">
    <property type="component" value="Chromosome"/>
</dbReference>
<accession>A0ABY7BTS4</accession>
<dbReference type="RefSeq" id="WP_241765482.1">
    <property type="nucleotide sequence ID" value="NZ_CP113865.1"/>
</dbReference>
<evidence type="ECO:0000256" key="8">
    <source>
        <dbReference type="ARBA" id="ARBA00030592"/>
    </source>
</evidence>
<dbReference type="Pfam" id="PF08245">
    <property type="entry name" value="Mur_ligase_M"/>
    <property type="match status" value="1"/>
</dbReference>
<keyword evidence="3 10" id="KW-0436">Ligase</keyword>
<comment type="catalytic activity">
    <reaction evidence="9">
        <text>(6S)-5,6,7,8-tetrahydrofolyl-(gamma-L-Glu)(n) + L-glutamate + ATP = (6S)-5,6,7,8-tetrahydrofolyl-(gamma-L-Glu)(n+1) + ADP + phosphate + H(+)</text>
        <dbReference type="Rhea" id="RHEA:10580"/>
        <dbReference type="Rhea" id="RHEA-COMP:14738"/>
        <dbReference type="Rhea" id="RHEA-COMP:14740"/>
        <dbReference type="ChEBI" id="CHEBI:15378"/>
        <dbReference type="ChEBI" id="CHEBI:29985"/>
        <dbReference type="ChEBI" id="CHEBI:30616"/>
        <dbReference type="ChEBI" id="CHEBI:43474"/>
        <dbReference type="ChEBI" id="CHEBI:141005"/>
        <dbReference type="ChEBI" id="CHEBI:456216"/>
        <dbReference type="EC" id="6.3.2.17"/>
    </reaction>
</comment>
<evidence type="ECO:0000256" key="7">
    <source>
        <dbReference type="ARBA" id="ARBA00022842"/>
    </source>
</evidence>
<dbReference type="PANTHER" id="PTHR11136:SF0">
    <property type="entry name" value="DIHYDROFOLATE SYNTHETASE-RELATED"/>
    <property type="match status" value="1"/>
</dbReference>
<name>A0ABY7BTS4_9FIRM</name>
<dbReference type="InterPro" id="IPR018109">
    <property type="entry name" value="Folylpolyglutamate_synth_CS"/>
</dbReference>
<keyword evidence="4" id="KW-0479">Metal-binding</keyword>
<evidence type="ECO:0000256" key="4">
    <source>
        <dbReference type="ARBA" id="ARBA00022723"/>
    </source>
</evidence>
<evidence type="ECO:0000256" key="6">
    <source>
        <dbReference type="ARBA" id="ARBA00022840"/>
    </source>
</evidence>
<evidence type="ECO:0000256" key="1">
    <source>
        <dbReference type="ARBA" id="ARBA00008276"/>
    </source>
</evidence>
<dbReference type="EMBL" id="CP113865">
    <property type="protein sequence ID" value="WAM34816.1"/>
    <property type="molecule type" value="Genomic_DNA"/>
</dbReference>
<evidence type="ECO:0000256" key="10">
    <source>
        <dbReference type="PIRNR" id="PIRNR001563"/>
    </source>
</evidence>
<dbReference type="InterPro" id="IPR036615">
    <property type="entry name" value="Mur_ligase_C_dom_sf"/>
</dbReference>
<keyword evidence="14" id="KW-1185">Reference proteome</keyword>
<dbReference type="PANTHER" id="PTHR11136">
    <property type="entry name" value="FOLYLPOLYGLUTAMATE SYNTHASE-RELATED"/>
    <property type="match status" value="1"/>
</dbReference>
<keyword evidence="6 10" id="KW-0067">ATP-binding</keyword>
<dbReference type="InterPro" id="IPR036565">
    <property type="entry name" value="Mur-like_cat_sf"/>
</dbReference>
<dbReference type="NCBIfam" id="TIGR01499">
    <property type="entry name" value="folC"/>
    <property type="match status" value="1"/>
</dbReference>
<evidence type="ECO:0000259" key="11">
    <source>
        <dbReference type="Pfam" id="PF02875"/>
    </source>
</evidence>
<dbReference type="Gene3D" id="3.90.190.20">
    <property type="entry name" value="Mur ligase, C-terminal domain"/>
    <property type="match status" value="1"/>
</dbReference>
<evidence type="ECO:0000259" key="12">
    <source>
        <dbReference type="Pfam" id="PF08245"/>
    </source>
</evidence>
<feature type="domain" description="Mur ligase central" evidence="12">
    <location>
        <begin position="46"/>
        <end position="272"/>
    </location>
</feature>
<evidence type="ECO:0000313" key="14">
    <source>
        <dbReference type="Proteomes" id="UP001164909"/>
    </source>
</evidence>
<dbReference type="PIRSF" id="PIRSF001563">
    <property type="entry name" value="Folylpolyglu_synth"/>
    <property type="match status" value="1"/>
</dbReference>
<feature type="domain" description="Mur ligase C-terminal" evidence="11">
    <location>
        <begin position="298"/>
        <end position="416"/>
    </location>
</feature>
<dbReference type="PROSITE" id="PS01011">
    <property type="entry name" value="FOLYLPOLYGLU_SYNT_1"/>
    <property type="match status" value="1"/>
</dbReference>
<dbReference type="SUPFAM" id="SSF53244">
    <property type="entry name" value="MurD-like peptide ligases, peptide-binding domain"/>
    <property type="match status" value="1"/>
</dbReference>
<keyword evidence="7" id="KW-0460">Magnesium</keyword>
<evidence type="ECO:0000256" key="2">
    <source>
        <dbReference type="ARBA" id="ARBA00013025"/>
    </source>
</evidence>